<evidence type="ECO:0000256" key="4">
    <source>
        <dbReference type="ARBA" id="ARBA00023180"/>
    </source>
</evidence>
<evidence type="ECO:0000256" key="3">
    <source>
        <dbReference type="ARBA" id="ARBA00022801"/>
    </source>
</evidence>
<reference evidence="7 8" key="1">
    <citation type="submission" date="2020-07" db="EMBL/GenBank/DDBJ databases">
        <title>A bifunctional nitrone conjugated secondary metabolite targeting the ribosome.</title>
        <authorList>
            <person name="Limbrick E.M."/>
            <person name="Graf M."/>
            <person name="Derewacz D.K."/>
            <person name="Nguyen F."/>
            <person name="Spraggins J.M."/>
            <person name="Wieland M."/>
            <person name="Ynigez-Gutierrez A.E."/>
            <person name="Reisman B.J."/>
            <person name="Zinshteyn B."/>
            <person name="McCulloch K."/>
            <person name="Iverson T.M."/>
            <person name="Green R."/>
            <person name="Wilson D.N."/>
            <person name="Bachmann B.O."/>
        </authorList>
    </citation>
    <scope>NUCLEOTIDE SEQUENCE [LARGE SCALE GENOMIC DNA]</scope>
    <source>
        <strain evidence="8">aurantiaca</strain>
    </source>
</reference>
<keyword evidence="1 6" id="KW-0732">Signal</keyword>
<dbReference type="InterPro" id="IPR013517">
    <property type="entry name" value="FG-GAP"/>
</dbReference>
<name>A0A7H8XVA0_9ACTN</name>
<accession>A0A7H8XVA0</accession>
<dbReference type="GO" id="GO:0016787">
    <property type="term" value="F:hydrolase activity"/>
    <property type="evidence" value="ECO:0007669"/>
    <property type="project" value="UniProtKB-KW"/>
</dbReference>
<dbReference type="Proteomes" id="UP000509335">
    <property type="component" value="Chromosome"/>
</dbReference>
<dbReference type="PANTHER" id="PTHR23221">
    <property type="entry name" value="GLYCOSYLPHOSPHATIDYLINOSITOL PHOSPHOLIPASE D"/>
    <property type="match status" value="1"/>
</dbReference>
<dbReference type="AlphaFoldDB" id="A0A7H8XVA0"/>
<proteinExistence type="predicted"/>
<protein>
    <submittedName>
        <fullName evidence="7">FG-GAP repeat protein</fullName>
    </submittedName>
</protein>
<feature type="chain" id="PRO_5043848542" evidence="6">
    <location>
        <begin position="29"/>
        <end position="554"/>
    </location>
</feature>
<sequence>MTTRRKTTAGVSALAVVAGLAVGAPARAADEFGTITREGIALQYHRVAKAVTPVQGTGATRSDFDGDGRDDLAASGDPFETSLPQYPTGVVVVRYSSAPQVDYFFGVLSSEGGCGCFGTALAAGDFNGDGYDDLVIGDSDEVDPRNKTHAGGVWVIPGSASGLVVGAAGHFNQSSPNVQGEPESYDRFGGALATGDINGDGRDDLAIGAYGEAIGDKADAGSVYVLFGGSGGLTATGSQYLQQDQAAVPGAAERNDHFGFSLAIGRVDNNRYADLVIGAPHENDGTSWDGSGMVTLMWGSAGGVSTTGATSVTGAAVHPATGDEFTIAWYLGETLAVGDVNGDGLGEVIAGAPSAQTPDITGGLIAAFTGRSGGLSASAVKIITQRTAGVPGDPEAEDRFGGSLAVGDVTGDGRADVLVGVPGEDIGSTDSAGMITLLKGSSSGLTGTGAQGFDQNHSVVPGSAERGDVFGASVALLNLDGTGALDAVVASTGEEVASDTAGYPSGSIASFFGSSGGLVPQTTSWSGASLRTDRAWPHRYGMRIAGPQSGGSFY</sequence>
<dbReference type="RefSeq" id="WP_178066698.1">
    <property type="nucleotide sequence ID" value="NZ_JBICTT010000001.1"/>
</dbReference>
<dbReference type="GO" id="GO:0008305">
    <property type="term" value="C:integrin complex"/>
    <property type="evidence" value="ECO:0007669"/>
    <property type="project" value="InterPro"/>
</dbReference>
<dbReference type="SUPFAM" id="SSF69318">
    <property type="entry name" value="Integrin alpha N-terminal domain"/>
    <property type="match status" value="2"/>
</dbReference>
<dbReference type="KEGG" id="mcab:HXZ27_29780"/>
<dbReference type="InterPro" id="IPR013519">
    <property type="entry name" value="Int_alpha_beta-p"/>
</dbReference>
<keyword evidence="2" id="KW-0677">Repeat</keyword>
<dbReference type="PROSITE" id="PS51470">
    <property type="entry name" value="FG_GAP"/>
    <property type="match status" value="4"/>
</dbReference>
<evidence type="ECO:0000256" key="2">
    <source>
        <dbReference type="ARBA" id="ARBA00022737"/>
    </source>
</evidence>
<evidence type="ECO:0000313" key="8">
    <source>
        <dbReference type="Proteomes" id="UP000509335"/>
    </source>
</evidence>
<feature type="compositionally biased region" description="Basic and acidic residues" evidence="5">
    <location>
        <begin position="62"/>
        <end position="72"/>
    </location>
</feature>
<dbReference type="InterPro" id="IPR028994">
    <property type="entry name" value="Integrin_alpha_N"/>
</dbReference>
<dbReference type="EMBL" id="CP058322">
    <property type="protein sequence ID" value="QLD27882.1"/>
    <property type="molecule type" value="Genomic_DNA"/>
</dbReference>
<evidence type="ECO:0000256" key="6">
    <source>
        <dbReference type="SAM" id="SignalP"/>
    </source>
</evidence>
<dbReference type="PRINTS" id="PR01185">
    <property type="entry name" value="INTEGRINA"/>
</dbReference>
<dbReference type="InterPro" id="IPR000413">
    <property type="entry name" value="Integrin_alpha"/>
</dbReference>
<dbReference type="GO" id="GO:0007155">
    <property type="term" value="P:cell adhesion"/>
    <property type="evidence" value="ECO:0007669"/>
    <property type="project" value="InterPro"/>
</dbReference>
<keyword evidence="4" id="KW-0325">Glycoprotein</keyword>
<evidence type="ECO:0000256" key="1">
    <source>
        <dbReference type="ARBA" id="ARBA00022729"/>
    </source>
</evidence>
<feature type="region of interest" description="Disordered" evidence="5">
    <location>
        <begin position="56"/>
        <end position="80"/>
    </location>
</feature>
<gene>
    <name evidence="7" type="ORF">HXZ27_29780</name>
</gene>
<keyword evidence="3" id="KW-0378">Hydrolase</keyword>
<dbReference type="Pfam" id="PF01839">
    <property type="entry name" value="FG-GAP"/>
    <property type="match status" value="4"/>
</dbReference>
<feature type="signal peptide" evidence="6">
    <location>
        <begin position="1"/>
        <end position="28"/>
    </location>
</feature>
<evidence type="ECO:0000256" key="5">
    <source>
        <dbReference type="SAM" id="MobiDB-lite"/>
    </source>
</evidence>
<dbReference type="Gene3D" id="2.130.10.130">
    <property type="entry name" value="Integrin alpha, N-terminal"/>
    <property type="match status" value="3"/>
</dbReference>
<dbReference type="SMART" id="SM00191">
    <property type="entry name" value="Int_alpha"/>
    <property type="match status" value="5"/>
</dbReference>
<dbReference type="PANTHER" id="PTHR23221:SF7">
    <property type="entry name" value="PHOSPHATIDYLINOSITOL-GLYCAN-SPECIFIC PHOSPHOLIPASE D"/>
    <property type="match status" value="1"/>
</dbReference>
<evidence type="ECO:0000313" key="7">
    <source>
        <dbReference type="EMBL" id="QLD27882.1"/>
    </source>
</evidence>
<organism evidence="7 8">
    <name type="scientific">Micromonospora carbonacea</name>
    <dbReference type="NCBI Taxonomy" id="47853"/>
    <lineage>
        <taxon>Bacteria</taxon>
        <taxon>Bacillati</taxon>
        <taxon>Actinomycetota</taxon>
        <taxon>Actinomycetes</taxon>
        <taxon>Micromonosporales</taxon>
        <taxon>Micromonosporaceae</taxon>
        <taxon>Micromonospora</taxon>
    </lineage>
</organism>
<dbReference type="GeneID" id="301314885"/>